<keyword evidence="10" id="KW-0378">Hydrolase</keyword>
<dbReference type="UniPathway" id="UPA00219"/>
<evidence type="ECO:0000256" key="15">
    <source>
        <dbReference type="ARBA" id="ARBA00023316"/>
    </source>
</evidence>
<comment type="similarity">
    <text evidence="3">In the C-terminal section; belongs to the transpeptidase family.</text>
</comment>
<dbReference type="RefSeq" id="WP_148708423.1">
    <property type="nucleotide sequence ID" value="NZ_AP018161.1"/>
</dbReference>
<evidence type="ECO:0000256" key="6">
    <source>
        <dbReference type="ARBA" id="ARBA00022645"/>
    </source>
</evidence>
<dbReference type="Pfam" id="PF00905">
    <property type="entry name" value="Transpeptidase"/>
    <property type="match status" value="1"/>
</dbReference>
<dbReference type="InterPro" id="IPR001460">
    <property type="entry name" value="PCN-bd_Tpept"/>
</dbReference>
<keyword evidence="6" id="KW-0121">Carboxypeptidase</keyword>
<name>A0A2Z5TPU0_9GAMM</name>
<evidence type="ECO:0000256" key="12">
    <source>
        <dbReference type="ARBA" id="ARBA00022984"/>
    </source>
</evidence>
<evidence type="ECO:0000256" key="2">
    <source>
        <dbReference type="ARBA" id="ARBA00004752"/>
    </source>
</evidence>
<dbReference type="GO" id="GO:0006508">
    <property type="term" value="P:proteolysis"/>
    <property type="evidence" value="ECO:0007669"/>
    <property type="project" value="UniProtKB-KW"/>
</dbReference>
<evidence type="ECO:0000256" key="7">
    <source>
        <dbReference type="ARBA" id="ARBA00022670"/>
    </source>
</evidence>
<keyword evidence="15" id="KW-0961">Cell wall biogenesis/degradation</keyword>
<dbReference type="GO" id="GO:0008658">
    <property type="term" value="F:penicillin binding"/>
    <property type="evidence" value="ECO:0007669"/>
    <property type="project" value="InterPro"/>
</dbReference>
<comment type="catalytic activity">
    <reaction evidence="17">
        <text>[GlcNAc-(1-&gt;4)-Mur2Ac(oyl-L-Ala-gamma-D-Glu-L-Lys-D-Ala-D-Ala)](n)-di-trans,octa-cis-undecaprenyl diphosphate + beta-D-GlcNAc-(1-&gt;4)-Mur2Ac(oyl-L-Ala-gamma-D-Glu-L-Lys-D-Ala-D-Ala)-di-trans,octa-cis-undecaprenyl diphosphate = [GlcNAc-(1-&gt;4)-Mur2Ac(oyl-L-Ala-gamma-D-Glu-L-Lys-D-Ala-D-Ala)](n+1)-di-trans,octa-cis-undecaprenyl diphosphate + di-trans,octa-cis-undecaprenyl diphosphate + H(+)</text>
        <dbReference type="Rhea" id="RHEA:23708"/>
        <dbReference type="Rhea" id="RHEA-COMP:9602"/>
        <dbReference type="Rhea" id="RHEA-COMP:9603"/>
        <dbReference type="ChEBI" id="CHEBI:15378"/>
        <dbReference type="ChEBI" id="CHEBI:58405"/>
        <dbReference type="ChEBI" id="CHEBI:60033"/>
        <dbReference type="ChEBI" id="CHEBI:78435"/>
        <dbReference type="EC" id="2.4.99.28"/>
    </reaction>
</comment>
<dbReference type="Gene3D" id="1.10.3810.10">
    <property type="entry name" value="Biosynthetic peptidoglycan transglycosylase-like"/>
    <property type="match status" value="1"/>
</dbReference>
<dbReference type="OrthoDB" id="9766909at2"/>
<dbReference type="PANTHER" id="PTHR32282:SF11">
    <property type="entry name" value="PENICILLIN-BINDING PROTEIN 1B"/>
    <property type="match status" value="1"/>
</dbReference>
<keyword evidence="7" id="KW-0645">Protease</keyword>
<keyword evidence="12" id="KW-0573">Peptidoglycan synthesis</keyword>
<evidence type="ECO:0000313" key="22">
    <source>
        <dbReference type="Proteomes" id="UP000289537"/>
    </source>
</evidence>
<dbReference type="KEGG" id="eor:NARRFE1_01330"/>
<dbReference type="InterPro" id="IPR012338">
    <property type="entry name" value="Beta-lactam/transpept-like"/>
</dbReference>
<dbReference type="SUPFAM" id="SSF56601">
    <property type="entry name" value="beta-lactamase/transpeptidase-like"/>
    <property type="match status" value="1"/>
</dbReference>
<dbReference type="EMBL" id="AP018161">
    <property type="protein sequence ID" value="BBA85074.1"/>
    <property type="molecule type" value="Genomic_DNA"/>
</dbReference>
<dbReference type="AlphaFoldDB" id="A0A2Z5TPU0"/>
<keyword evidence="14" id="KW-0511">Multifunctional enzyme</keyword>
<feature type="domain" description="Penicillin-binding protein transpeptidase" evidence="19">
    <location>
        <begin position="435"/>
        <end position="648"/>
    </location>
</feature>
<comment type="subcellular location">
    <subcellularLocation>
        <location evidence="1">Cell membrane</location>
    </subcellularLocation>
</comment>
<proteinExistence type="inferred from homology"/>
<dbReference type="SUPFAM" id="SSF53955">
    <property type="entry name" value="Lysozyme-like"/>
    <property type="match status" value="1"/>
</dbReference>
<keyword evidence="8" id="KW-0328">Glycosyltransferase</keyword>
<evidence type="ECO:0000256" key="8">
    <source>
        <dbReference type="ARBA" id="ARBA00022676"/>
    </source>
</evidence>
<evidence type="ECO:0000256" key="3">
    <source>
        <dbReference type="ARBA" id="ARBA00007090"/>
    </source>
</evidence>
<dbReference type="GO" id="GO:0008360">
    <property type="term" value="P:regulation of cell shape"/>
    <property type="evidence" value="ECO:0007669"/>
    <property type="project" value="UniProtKB-KW"/>
</dbReference>
<evidence type="ECO:0000256" key="17">
    <source>
        <dbReference type="ARBA" id="ARBA00049902"/>
    </source>
</evidence>
<keyword evidence="18" id="KW-0812">Transmembrane</keyword>
<dbReference type="InterPro" id="IPR036950">
    <property type="entry name" value="PBP_transglycosylase"/>
</dbReference>
<dbReference type="GO" id="GO:0071555">
    <property type="term" value="P:cell wall organization"/>
    <property type="evidence" value="ECO:0007669"/>
    <property type="project" value="UniProtKB-KW"/>
</dbReference>
<dbReference type="Gene3D" id="3.30.2060.10">
    <property type="entry name" value="Penicillin-binding protein 1b domain"/>
    <property type="match status" value="1"/>
</dbReference>
<dbReference type="GO" id="GO:0030288">
    <property type="term" value="C:outer membrane-bounded periplasmic space"/>
    <property type="evidence" value="ECO:0007669"/>
    <property type="project" value="TreeGrafter"/>
</dbReference>
<dbReference type="GO" id="GO:0008955">
    <property type="term" value="F:peptidoglycan glycosyltransferase activity"/>
    <property type="evidence" value="ECO:0007669"/>
    <property type="project" value="UniProtKB-EC"/>
</dbReference>
<accession>A0A2Z5TPU0</accession>
<comment type="pathway">
    <text evidence="2">Cell wall biogenesis; peptidoglycan biosynthesis.</text>
</comment>
<dbReference type="Gene3D" id="3.40.710.10">
    <property type="entry name" value="DD-peptidase/beta-lactamase superfamily"/>
    <property type="match status" value="1"/>
</dbReference>
<dbReference type="GO" id="GO:0009002">
    <property type="term" value="F:serine-type D-Ala-D-Ala carboxypeptidase activity"/>
    <property type="evidence" value="ECO:0007669"/>
    <property type="project" value="UniProtKB-EC"/>
</dbReference>
<organism evidence="21 22">
    <name type="scientific">endosymbiont of Rhynchophorus ferrugineus</name>
    <dbReference type="NCBI Taxonomy" id="1972133"/>
    <lineage>
        <taxon>Bacteria</taxon>
        <taxon>Pseudomonadati</taxon>
        <taxon>Pseudomonadota</taxon>
        <taxon>Gammaproteobacteria</taxon>
        <taxon>Candidatus Nardonella</taxon>
    </lineage>
</organism>
<evidence type="ECO:0000256" key="1">
    <source>
        <dbReference type="ARBA" id="ARBA00004236"/>
    </source>
</evidence>
<dbReference type="InterPro" id="IPR050396">
    <property type="entry name" value="Glycosyltr_51/Transpeptidase"/>
</dbReference>
<evidence type="ECO:0000259" key="20">
    <source>
        <dbReference type="Pfam" id="PF00912"/>
    </source>
</evidence>
<dbReference type="Pfam" id="PF00912">
    <property type="entry name" value="Transgly"/>
    <property type="match status" value="1"/>
</dbReference>
<comment type="catalytic activity">
    <reaction evidence="16">
        <text>Preferential cleavage: (Ac)2-L-Lys-D-Ala-|-D-Ala. Also transpeptidation of peptidyl-alanyl moieties that are N-acyl substituents of D-alanine.</text>
        <dbReference type="EC" id="3.4.16.4"/>
    </reaction>
</comment>
<dbReference type="GO" id="GO:0005886">
    <property type="term" value="C:plasma membrane"/>
    <property type="evidence" value="ECO:0007669"/>
    <property type="project" value="UniProtKB-SubCell"/>
</dbReference>
<feature type="domain" description="Glycosyl transferase family 51" evidence="20">
    <location>
        <begin position="161"/>
        <end position="323"/>
    </location>
</feature>
<protein>
    <submittedName>
        <fullName evidence="21">Penicillin-binding protein 1B</fullName>
    </submittedName>
</protein>
<dbReference type="Proteomes" id="UP000289537">
    <property type="component" value="Chromosome"/>
</dbReference>
<evidence type="ECO:0000313" key="21">
    <source>
        <dbReference type="EMBL" id="BBA85074.1"/>
    </source>
</evidence>
<dbReference type="PANTHER" id="PTHR32282">
    <property type="entry name" value="BINDING PROTEIN TRANSPEPTIDASE, PUTATIVE-RELATED"/>
    <property type="match status" value="1"/>
</dbReference>
<evidence type="ECO:0000256" key="9">
    <source>
        <dbReference type="ARBA" id="ARBA00022679"/>
    </source>
</evidence>
<gene>
    <name evidence="21" type="primary">mrcB</name>
    <name evidence="21" type="ORF">NARRFE1_01330</name>
</gene>
<evidence type="ECO:0000256" key="4">
    <source>
        <dbReference type="ARBA" id="ARBA00007739"/>
    </source>
</evidence>
<evidence type="ECO:0000256" key="18">
    <source>
        <dbReference type="SAM" id="Phobius"/>
    </source>
</evidence>
<keyword evidence="13 18" id="KW-0472">Membrane</keyword>
<keyword evidence="5" id="KW-1003">Cell membrane</keyword>
<dbReference type="GO" id="GO:0009252">
    <property type="term" value="P:peptidoglycan biosynthetic process"/>
    <property type="evidence" value="ECO:0007669"/>
    <property type="project" value="UniProtKB-UniPathway"/>
</dbReference>
<evidence type="ECO:0000259" key="19">
    <source>
        <dbReference type="Pfam" id="PF00905"/>
    </source>
</evidence>
<evidence type="ECO:0000256" key="11">
    <source>
        <dbReference type="ARBA" id="ARBA00022960"/>
    </source>
</evidence>
<keyword evidence="9" id="KW-0808">Transferase</keyword>
<sequence>MHFHKNVIFKLLFIFITFYIIFNLYIKNLNSYISNYLQNKNNNFLLYSKIFKISKKKNFYKNKIIDILLNHNYNLSKFILKPGDLIINKNNLIFYHRSFNYIKKIDKNLIIKIKFKNNKLYKIINICKNKKINKILINPIIINLINYDKKSNINYCNFIFNINIFPRILLDILILIEDKNFYNHYGINFKSIIRALLQNIYKLKFMQGASTITQQLSRNIFLNNKKNIIRKLKEIFISFCIEKNINKNRIIELYLNKVFLGQSGNIKINGFYLASLYYYNKYIYELNINELIILVSMLKGLNYNPIRNYNLSLNRRNMILLKLKNNDLINEKLYYQLINKKIKINLNNKIKNKYWCYTSKVYKEIKDIKYDFNFNNNYEIFSNIDILKYNSFKKSINIFNKKNNYKNFDFLSIMVNKRGKLINLFYSLNFNIINNINKIYKKKHIGSLIKPILNSIILDVPFNFRLDTNIPNNKLYIEDNNNKWIPKNHNEFYSNNVTLLDSLINSLNIPYINIGYYIGLKNVLKKIYYFLEDKNIFKLNNDSIFIGSLDLSIIELSQIYQTIYNNGNLIKIGSIKYIIDNNNNIIYSNKYNIFKKIISNRSCLLTLYNMKKVTELGTAVKLNKFNFLNIFSKTGTTKNYINNWFIGIDGEDICIIWIGNYNNIKNFNFKPINIYFEYLNNYKYNLKNIL</sequence>
<dbReference type="InterPro" id="IPR023346">
    <property type="entry name" value="Lysozyme-like_dom_sf"/>
</dbReference>
<evidence type="ECO:0000256" key="10">
    <source>
        <dbReference type="ARBA" id="ARBA00022801"/>
    </source>
</evidence>
<dbReference type="InterPro" id="IPR001264">
    <property type="entry name" value="Glyco_trans_51"/>
</dbReference>
<comment type="similarity">
    <text evidence="4">In the N-terminal section; belongs to the glycosyltransferase 51 family.</text>
</comment>
<evidence type="ECO:0000256" key="16">
    <source>
        <dbReference type="ARBA" id="ARBA00034000"/>
    </source>
</evidence>
<evidence type="ECO:0000256" key="13">
    <source>
        <dbReference type="ARBA" id="ARBA00023136"/>
    </source>
</evidence>
<reference evidence="21 22" key="1">
    <citation type="journal article" date="2017" name="Proc. Natl. Acad. Sci. U.S.A.">
        <title>Small genome symbiont underlies cuticle hardness in beetles.</title>
        <authorList>
            <person name="Anbutsu H."/>
            <person name="Moriyama M."/>
            <person name="Nikoh N."/>
            <person name="Hosokawa T."/>
            <person name="Futahashi R."/>
            <person name="Tanahashi M."/>
            <person name="Meng X.Y."/>
            <person name="Kuriwada T."/>
            <person name="Mori N."/>
            <person name="Oshima K."/>
            <person name="Hattori M."/>
            <person name="Fujie M."/>
            <person name="Satoh N."/>
            <person name="Maeda T."/>
            <person name="Shigenobu S."/>
            <person name="Koga R."/>
            <person name="Fukatsu T."/>
        </authorList>
    </citation>
    <scope>NUCLEOTIDE SEQUENCE [LARGE SCALE GENOMIC DNA]</scope>
    <source>
        <strain evidence="21">NARRFE1</strain>
    </source>
</reference>
<evidence type="ECO:0000256" key="5">
    <source>
        <dbReference type="ARBA" id="ARBA00022475"/>
    </source>
</evidence>
<keyword evidence="11" id="KW-0133">Cell shape</keyword>
<keyword evidence="18" id="KW-1133">Transmembrane helix</keyword>
<keyword evidence="22" id="KW-1185">Reference proteome</keyword>
<feature type="transmembrane region" description="Helical" evidence="18">
    <location>
        <begin position="7"/>
        <end position="26"/>
    </location>
</feature>
<evidence type="ECO:0000256" key="14">
    <source>
        <dbReference type="ARBA" id="ARBA00023268"/>
    </source>
</evidence>